<dbReference type="InterPro" id="IPR000014">
    <property type="entry name" value="PAS"/>
</dbReference>
<dbReference type="Pfam" id="PF08448">
    <property type="entry name" value="PAS_4"/>
    <property type="match status" value="1"/>
</dbReference>
<reference evidence="9" key="1">
    <citation type="submission" date="2020-01" db="EMBL/GenBank/DDBJ databases">
        <authorList>
            <person name="Seo Y.L."/>
        </authorList>
    </citation>
    <scope>NUCLEOTIDE SEQUENCE</scope>
    <source>
        <strain evidence="9">R11</strain>
    </source>
</reference>
<comment type="catalytic activity">
    <reaction evidence="1">
        <text>ATP + protein L-histidine = ADP + protein N-phospho-L-histidine.</text>
        <dbReference type="EC" id="2.7.13.3"/>
    </reaction>
</comment>
<evidence type="ECO:0000259" key="8">
    <source>
        <dbReference type="PROSITE" id="PS50113"/>
    </source>
</evidence>
<dbReference type="SMART" id="SM00091">
    <property type="entry name" value="PAS"/>
    <property type="match status" value="5"/>
</dbReference>
<dbReference type="Proteomes" id="UP000638732">
    <property type="component" value="Unassembled WGS sequence"/>
</dbReference>
<dbReference type="AlphaFoldDB" id="A0A965ZEI0"/>
<evidence type="ECO:0000256" key="3">
    <source>
        <dbReference type="ARBA" id="ARBA00022553"/>
    </source>
</evidence>
<feature type="domain" description="PAS" evidence="7">
    <location>
        <begin position="393"/>
        <end position="463"/>
    </location>
</feature>
<proteinExistence type="predicted"/>
<feature type="domain" description="PAC" evidence="8">
    <location>
        <begin position="594"/>
        <end position="646"/>
    </location>
</feature>
<reference evidence="9" key="2">
    <citation type="submission" date="2020-10" db="EMBL/GenBank/DDBJ databases">
        <title>Mucilaginibacter sp. nov., isolated from soil.</title>
        <authorList>
            <person name="Jeon C.O."/>
        </authorList>
    </citation>
    <scope>NUCLEOTIDE SEQUENCE</scope>
    <source>
        <strain evidence="9">R11</strain>
    </source>
</reference>
<dbReference type="EMBL" id="WWEO01000041">
    <property type="protein sequence ID" value="NCD69589.1"/>
    <property type="molecule type" value="Genomic_DNA"/>
</dbReference>
<accession>A0A965ZEI0</accession>
<evidence type="ECO:0000256" key="5">
    <source>
        <dbReference type="ARBA" id="ARBA00022777"/>
    </source>
</evidence>
<evidence type="ECO:0000313" key="9">
    <source>
        <dbReference type="EMBL" id="NCD69589.1"/>
    </source>
</evidence>
<evidence type="ECO:0000259" key="6">
    <source>
        <dbReference type="PROSITE" id="PS50109"/>
    </source>
</evidence>
<dbReference type="SMART" id="SM00388">
    <property type="entry name" value="HisKA"/>
    <property type="match status" value="1"/>
</dbReference>
<dbReference type="InterPro" id="IPR003661">
    <property type="entry name" value="HisK_dim/P_dom"/>
</dbReference>
<dbReference type="PANTHER" id="PTHR43304:SF1">
    <property type="entry name" value="PAC DOMAIN-CONTAINING PROTEIN"/>
    <property type="match status" value="1"/>
</dbReference>
<dbReference type="Gene3D" id="2.10.70.100">
    <property type="match status" value="2"/>
</dbReference>
<feature type="domain" description="PAC" evidence="8">
    <location>
        <begin position="217"/>
        <end position="270"/>
    </location>
</feature>
<dbReference type="Gene3D" id="3.30.450.20">
    <property type="entry name" value="PAS domain"/>
    <property type="match status" value="5"/>
</dbReference>
<dbReference type="Gene3D" id="3.30.565.10">
    <property type="entry name" value="Histidine kinase-like ATPase, C-terminal domain"/>
    <property type="match status" value="1"/>
</dbReference>
<dbReference type="PROSITE" id="PS50113">
    <property type="entry name" value="PAC"/>
    <property type="match status" value="4"/>
</dbReference>
<dbReference type="FunFam" id="3.30.565.10:FF:000006">
    <property type="entry name" value="Sensor histidine kinase WalK"/>
    <property type="match status" value="1"/>
</dbReference>
<dbReference type="InterPro" id="IPR000700">
    <property type="entry name" value="PAS-assoc_C"/>
</dbReference>
<keyword evidence="3" id="KW-0597">Phosphoprotein</keyword>
<dbReference type="EC" id="2.7.13.3" evidence="2"/>
<dbReference type="Pfam" id="PF02518">
    <property type="entry name" value="HATPase_c"/>
    <property type="match status" value="1"/>
</dbReference>
<evidence type="ECO:0000259" key="7">
    <source>
        <dbReference type="PROSITE" id="PS50112"/>
    </source>
</evidence>
<feature type="domain" description="Histidine kinase" evidence="6">
    <location>
        <begin position="650"/>
        <end position="866"/>
    </location>
</feature>
<evidence type="ECO:0000256" key="2">
    <source>
        <dbReference type="ARBA" id="ARBA00012438"/>
    </source>
</evidence>
<organism evidence="9 10">
    <name type="scientific">Mucilaginibacter agri</name>
    <dbReference type="NCBI Taxonomy" id="2695265"/>
    <lineage>
        <taxon>Bacteria</taxon>
        <taxon>Pseudomonadati</taxon>
        <taxon>Bacteroidota</taxon>
        <taxon>Sphingobacteriia</taxon>
        <taxon>Sphingobacteriales</taxon>
        <taxon>Sphingobacteriaceae</taxon>
        <taxon>Mucilaginibacter</taxon>
    </lineage>
</organism>
<dbReference type="Pfam" id="PF00512">
    <property type="entry name" value="HisKA"/>
    <property type="match status" value="1"/>
</dbReference>
<dbReference type="InterPro" id="IPR001610">
    <property type="entry name" value="PAC"/>
</dbReference>
<dbReference type="InterPro" id="IPR036890">
    <property type="entry name" value="HATPase_C_sf"/>
</dbReference>
<keyword evidence="4" id="KW-0808">Transferase</keyword>
<dbReference type="GO" id="GO:0000155">
    <property type="term" value="F:phosphorelay sensor kinase activity"/>
    <property type="evidence" value="ECO:0007669"/>
    <property type="project" value="InterPro"/>
</dbReference>
<dbReference type="PANTHER" id="PTHR43304">
    <property type="entry name" value="PHYTOCHROME-LIKE PROTEIN CPH1"/>
    <property type="match status" value="1"/>
</dbReference>
<dbReference type="PROSITE" id="PS50112">
    <property type="entry name" value="PAS"/>
    <property type="match status" value="3"/>
</dbReference>
<comment type="caution">
    <text evidence="9">The sequence shown here is derived from an EMBL/GenBank/DDBJ whole genome shotgun (WGS) entry which is preliminary data.</text>
</comment>
<keyword evidence="10" id="KW-1185">Reference proteome</keyword>
<evidence type="ECO:0000256" key="1">
    <source>
        <dbReference type="ARBA" id="ARBA00000085"/>
    </source>
</evidence>
<dbReference type="SUPFAM" id="SSF55785">
    <property type="entry name" value="PYP-like sensor domain (PAS domain)"/>
    <property type="match status" value="5"/>
</dbReference>
<dbReference type="InterPro" id="IPR003594">
    <property type="entry name" value="HATPase_dom"/>
</dbReference>
<dbReference type="InterPro" id="IPR035965">
    <property type="entry name" value="PAS-like_dom_sf"/>
</dbReference>
<dbReference type="NCBIfam" id="TIGR00229">
    <property type="entry name" value="sensory_box"/>
    <property type="match status" value="4"/>
</dbReference>
<keyword evidence="5" id="KW-0418">Kinase</keyword>
<dbReference type="CDD" id="cd00082">
    <property type="entry name" value="HisKA"/>
    <property type="match status" value="1"/>
</dbReference>
<evidence type="ECO:0000313" key="10">
    <source>
        <dbReference type="Proteomes" id="UP000638732"/>
    </source>
</evidence>
<feature type="domain" description="PAS" evidence="7">
    <location>
        <begin position="271"/>
        <end position="342"/>
    </location>
</feature>
<dbReference type="CDD" id="cd00130">
    <property type="entry name" value="PAS"/>
    <property type="match status" value="3"/>
</dbReference>
<dbReference type="CDD" id="cd00075">
    <property type="entry name" value="HATPase"/>
    <property type="match status" value="1"/>
</dbReference>
<dbReference type="SUPFAM" id="SSF47384">
    <property type="entry name" value="Homodimeric domain of signal transducing histidine kinase"/>
    <property type="match status" value="1"/>
</dbReference>
<protein>
    <recommendedName>
        <fullName evidence="2">histidine kinase</fullName>
        <ecNumber evidence="2">2.7.13.3</ecNumber>
    </recommendedName>
</protein>
<dbReference type="InterPro" id="IPR004358">
    <property type="entry name" value="Sig_transdc_His_kin-like_C"/>
</dbReference>
<dbReference type="SMART" id="SM00387">
    <property type="entry name" value="HATPase_c"/>
    <property type="match status" value="1"/>
</dbReference>
<dbReference type="InterPro" id="IPR005467">
    <property type="entry name" value="His_kinase_dom"/>
</dbReference>
<dbReference type="PRINTS" id="PR00344">
    <property type="entry name" value="BCTRLSENSOR"/>
</dbReference>
<dbReference type="Pfam" id="PF08447">
    <property type="entry name" value="PAS_3"/>
    <property type="match status" value="3"/>
</dbReference>
<dbReference type="SMART" id="SM00086">
    <property type="entry name" value="PAC"/>
    <property type="match status" value="4"/>
</dbReference>
<feature type="domain" description="PAS" evidence="7">
    <location>
        <begin position="159"/>
        <end position="212"/>
    </location>
</feature>
<dbReference type="InterPro" id="IPR036097">
    <property type="entry name" value="HisK_dim/P_sf"/>
</dbReference>
<dbReference type="Gene3D" id="1.10.287.130">
    <property type="match status" value="1"/>
</dbReference>
<dbReference type="PROSITE" id="PS50109">
    <property type="entry name" value="HIS_KIN"/>
    <property type="match status" value="1"/>
</dbReference>
<gene>
    <name evidence="9" type="ORF">GSY63_09495</name>
</gene>
<evidence type="ECO:0000256" key="4">
    <source>
        <dbReference type="ARBA" id="ARBA00022679"/>
    </source>
</evidence>
<dbReference type="InterPro" id="IPR013655">
    <property type="entry name" value="PAS_fold_3"/>
</dbReference>
<dbReference type="InterPro" id="IPR052162">
    <property type="entry name" value="Sensor_kinase/Photoreceptor"/>
</dbReference>
<feature type="domain" description="PAC" evidence="8">
    <location>
        <begin position="84"/>
        <end position="140"/>
    </location>
</feature>
<sequence length="867" mass="97709">MNFASDINPDEIDILRALIEGAPDPIGLYVGPEMRIRVANKAIHEAWGKTESVVGKTFREALPEVDGQGFNELLDQVFTTGIAYEAKTQRVDFLRDGKVQTFYFDFAYTPLKNANGEVWGILNTAKDLTELVLAKRQATEADERRSFTLAAAGIGNWDLDILNNTVWWDDRCKELYGFSKDDIVPYKEVLKYMHPVDRLKVDKAVAAALRPESGGSYDVKFRTIGADDNRLRWLHCQGKAYFDIENNPIRFSGIAQDITEQIAADEKAKSAEQLTSLAIEAAGAGTFFLDIITDETIYSPTFIKILTGQDEAELSHDDMIDLIHPDDLNKRKQAFEIAMETGKLHYEIRFTWLDGSVHWIRTLGSYIFDPEGIPVVLMGICQDVTAEVEAREEQQRLLWLIENSSDFISLSSSEGHVTYVNKTGIELMGLENLEAAKRHNSDYVLPSELEKLREEINPILLRDGRWEGQVTYKHFVTGEAIPGQGITLLLREPVTGKPLGRASLFRDLRPDIAARKALADREQLFRGITTASPTALWMSDANAMITYVNQIWIDWTGHPLESHMGEGWLSTVLEEDVQQAIDKFLGDFKDRKFHESQFRIKHTDGTLRWIVCTGNPQYNEAGKFSGYIGACVDITEQKQLQNQKDEFIGIASHELKTPVTSIKAYAQVLEAMFLKSGDERKAAMLVKMNNQIDRLTSLIGDLLDVTKIQSGRLQFNDTWFDFNQLLLELVEDLQRTTERHQIIPELQPIGSVYADKDRIGQVLTNLVTNAIKYSPDADKIIVKAKVVDGEVSVCVEDFGIGISHDKKDKVFEQFYRVSGDKQHTFPGLGLGLYISSEIVKREGGRIWVNSVPGQGSTFCFALPIKQM</sequence>
<name>A0A965ZEI0_9SPHI</name>
<dbReference type="InterPro" id="IPR013656">
    <property type="entry name" value="PAS_4"/>
</dbReference>
<feature type="domain" description="PAC" evidence="8">
    <location>
        <begin position="344"/>
        <end position="396"/>
    </location>
</feature>
<dbReference type="RefSeq" id="WP_166585549.1">
    <property type="nucleotide sequence ID" value="NZ_WWEO01000041.1"/>
</dbReference>
<dbReference type="SUPFAM" id="SSF55874">
    <property type="entry name" value="ATPase domain of HSP90 chaperone/DNA topoisomerase II/histidine kinase"/>
    <property type="match status" value="1"/>
</dbReference>